<accession>A0A9P9JL84</accession>
<dbReference type="GO" id="GO:0051301">
    <property type="term" value="P:cell division"/>
    <property type="evidence" value="ECO:0007669"/>
    <property type="project" value="UniProtKB-KW"/>
</dbReference>
<dbReference type="GO" id="GO:0016538">
    <property type="term" value="F:cyclin-dependent protein serine/threonine kinase regulator activity"/>
    <property type="evidence" value="ECO:0007669"/>
    <property type="project" value="UniProtKB-ARBA"/>
</dbReference>
<dbReference type="Pfam" id="PF00134">
    <property type="entry name" value="Cyclin_N"/>
    <property type="match status" value="1"/>
</dbReference>
<gene>
    <name evidence="7" type="ORF">B0J15DRAFT_411622</name>
</gene>
<dbReference type="Gene3D" id="1.10.472.10">
    <property type="entry name" value="Cyclin-like"/>
    <property type="match status" value="2"/>
</dbReference>
<evidence type="ECO:0000256" key="5">
    <source>
        <dbReference type="RuleBase" id="RU000383"/>
    </source>
</evidence>
<dbReference type="PROSITE" id="PS00292">
    <property type="entry name" value="CYCLINS"/>
    <property type="match status" value="1"/>
</dbReference>
<dbReference type="Proteomes" id="UP000736672">
    <property type="component" value="Unassembled WGS sequence"/>
</dbReference>
<feature type="domain" description="Cyclin-like" evidence="6">
    <location>
        <begin position="175"/>
        <end position="274"/>
    </location>
</feature>
<name>A0A9P9JL84_FUSSL</name>
<evidence type="ECO:0000259" key="6">
    <source>
        <dbReference type="SMART" id="SM00385"/>
    </source>
</evidence>
<feature type="domain" description="Cyclin-like" evidence="6">
    <location>
        <begin position="76"/>
        <end position="162"/>
    </location>
</feature>
<dbReference type="CDD" id="cd20537">
    <property type="entry name" value="CYCLIN_CCNO-like_rpt2"/>
    <property type="match status" value="1"/>
</dbReference>
<dbReference type="CDD" id="cd20559">
    <property type="entry name" value="CYCLIN_ScCLN_like"/>
    <property type="match status" value="1"/>
</dbReference>
<dbReference type="FunFam" id="1.10.472.10:FF:000010">
    <property type="entry name" value="G1/S-specific cyclin Cln1"/>
    <property type="match status" value="1"/>
</dbReference>
<protein>
    <submittedName>
        <fullName evidence="7">Cyclin-like protein</fullName>
    </submittedName>
</protein>
<dbReference type="AlphaFoldDB" id="A0A9P9JL84"/>
<evidence type="ECO:0000256" key="1">
    <source>
        <dbReference type="ARBA" id="ARBA00008742"/>
    </source>
</evidence>
<dbReference type="InterPro" id="IPR039361">
    <property type="entry name" value="Cyclin"/>
</dbReference>
<dbReference type="GO" id="GO:0051726">
    <property type="term" value="P:regulation of cell cycle"/>
    <property type="evidence" value="ECO:0007669"/>
    <property type="project" value="UniProtKB-ARBA"/>
</dbReference>
<keyword evidence="3 5" id="KW-0195">Cyclin</keyword>
<dbReference type="InterPro" id="IPR048258">
    <property type="entry name" value="Cyclins_cyclin-box"/>
</dbReference>
<dbReference type="InterPro" id="IPR004367">
    <property type="entry name" value="Cyclin_C-dom"/>
</dbReference>
<dbReference type="InterPro" id="IPR006671">
    <property type="entry name" value="Cyclin_N"/>
</dbReference>
<sequence length="308" mass="35318">MASHQSLTSKVASSLHGNQQQEIIARGLSCLIRDEYLVDIMQHREYMEASHQTLPDATLIDKQPQIEWSMRSGLMDFLVKVHAIFELLPETLFLAVNLLDRYCSKRHVTMMHYPLVGCTALLISAKYNDEKRRIPKIHQLKAMCCNMHSINMFILMEKHVLNTLDWVIGHPTSDSFSQQLVEEEGEDREVAHMAAYLREIALYHRDFVSTKPSIMARTSLALARTILDRDEFNDGERDQPDYLKLSDHLHNPSPTLVLKYSADLFSRASQKLAKFVAEKAVITCRAMNPTMPHIEHTNKYTSDLNSPP</sequence>
<organism evidence="7 8">
    <name type="scientific">Fusarium solani</name>
    <name type="common">Filamentous fungus</name>
    <dbReference type="NCBI Taxonomy" id="169388"/>
    <lineage>
        <taxon>Eukaryota</taxon>
        <taxon>Fungi</taxon>
        <taxon>Dikarya</taxon>
        <taxon>Ascomycota</taxon>
        <taxon>Pezizomycotina</taxon>
        <taxon>Sordariomycetes</taxon>
        <taxon>Hypocreomycetidae</taxon>
        <taxon>Hypocreales</taxon>
        <taxon>Nectriaceae</taxon>
        <taxon>Fusarium</taxon>
        <taxon>Fusarium solani species complex</taxon>
    </lineage>
</organism>
<keyword evidence="4" id="KW-0131">Cell cycle</keyword>
<evidence type="ECO:0000256" key="3">
    <source>
        <dbReference type="ARBA" id="ARBA00023127"/>
    </source>
</evidence>
<dbReference type="PANTHER" id="PTHR10177">
    <property type="entry name" value="CYCLINS"/>
    <property type="match status" value="1"/>
</dbReference>
<dbReference type="InterPro" id="IPR036915">
    <property type="entry name" value="Cyclin-like_sf"/>
</dbReference>
<proteinExistence type="inferred from homology"/>
<reference evidence="7" key="1">
    <citation type="journal article" date="2021" name="Nat. Commun.">
        <title>Genetic determinants of endophytism in the Arabidopsis root mycobiome.</title>
        <authorList>
            <person name="Mesny F."/>
            <person name="Miyauchi S."/>
            <person name="Thiergart T."/>
            <person name="Pickel B."/>
            <person name="Atanasova L."/>
            <person name="Karlsson M."/>
            <person name="Huettel B."/>
            <person name="Barry K.W."/>
            <person name="Haridas S."/>
            <person name="Chen C."/>
            <person name="Bauer D."/>
            <person name="Andreopoulos W."/>
            <person name="Pangilinan J."/>
            <person name="LaButti K."/>
            <person name="Riley R."/>
            <person name="Lipzen A."/>
            <person name="Clum A."/>
            <person name="Drula E."/>
            <person name="Henrissat B."/>
            <person name="Kohler A."/>
            <person name="Grigoriev I.V."/>
            <person name="Martin F.M."/>
            <person name="Hacquard S."/>
        </authorList>
    </citation>
    <scope>NUCLEOTIDE SEQUENCE</scope>
    <source>
        <strain evidence="7">FSSC 5 MPI-SDFR-AT-0091</strain>
    </source>
</reference>
<dbReference type="SUPFAM" id="SSF47954">
    <property type="entry name" value="Cyclin-like"/>
    <property type="match status" value="2"/>
</dbReference>
<dbReference type="InterPro" id="IPR013763">
    <property type="entry name" value="Cyclin-like_dom"/>
</dbReference>
<dbReference type="Pfam" id="PF02984">
    <property type="entry name" value="Cyclin_C"/>
    <property type="match status" value="1"/>
</dbReference>
<dbReference type="SMART" id="SM00385">
    <property type="entry name" value="CYCLIN"/>
    <property type="match status" value="2"/>
</dbReference>
<keyword evidence="2" id="KW-0132">Cell division</keyword>
<evidence type="ECO:0000313" key="7">
    <source>
        <dbReference type="EMBL" id="KAH7221775.1"/>
    </source>
</evidence>
<evidence type="ECO:0000256" key="2">
    <source>
        <dbReference type="ARBA" id="ARBA00022618"/>
    </source>
</evidence>
<keyword evidence="8" id="KW-1185">Reference proteome</keyword>
<evidence type="ECO:0000313" key="8">
    <source>
        <dbReference type="Proteomes" id="UP000736672"/>
    </source>
</evidence>
<comment type="caution">
    <text evidence="7">The sequence shown here is derived from an EMBL/GenBank/DDBJ whole genome shotgun (WGS) entry which is preliminary data.</text>
</comment>
<dbReference type="OrthoDB" id="5590282at2759"/>
<dbReference type="EMBL" id="JAGTJS010000061">
    <property type="protein sequence ID" value="KAH7221775.1"/>
    <property type="molecule type" value="Genomic_DNA"/>
</dbReference>
<dbReference type="GO" id="GO:0044843">
    <property type="term" value="P:cell cycle G1/S phase transition"/>
    <property type="evidence" value="ECO:0007669"/>
    <property type="project" value="UniProtKB-ARBA"/>
</dbReference>
<comment type="similarity">
    <text evidence="1 5">Belongs to the cyclin family.</text>
</comment>
<evidence type="ECO:0000256" key="4">
    <source>
        <dbReference type="ARBA" id="ARBA00023306"/>
    </source>
</evidence>